<feature type="binding site" description="in other chain" evidence="6">
    <location>
        <position position="219"/>
    </location>
    <ligand>
        <name>NAD(+)</name>
        <dbReference type="ChEBI" id="CHEBI:57540"/>
        <note>ligand shared between two adjacent protomers</note>
    </ligand>
</feature>
<dbReference type="GO" id="GO:0009229">
    <property type="term" value="P:thiamine diphosphate biosynthetic process"/>
    <property type="evidence" value="ECO:0007669"/>
    <property type="project" value="UniProtKB-UniRule"/>
</dbReference>
<dbReference type="EC" id="2.4.2.59" evidence="6"/>
<evidence type="ECO:0000256" key="5">
    <source>
        <dbReference type="ARBA" id="ARBA00023027"/>
    </source>
</evidence>
<feature type="binding site" evidence="6">
    <location>
        <position position="229"/>
    </location>
    <ligand>
        <name>glycine</name>
        <dbReference type="ChEBI" id="CHEBI:57305"/>
    </ligand>
</feature>
<keyword evidence="2 6" id="KW-0479">Metal-binding</keyword>
<sequence length="254" mass="27090">MDEVLISRAITESYMKNFIDSMVLDVAVVGAGPAGLVAAFYLAKKGVKVAVFERKLSVGGGMWGGGMMFNQIVVQEAGKEILDEFGVDCTHYKEGYYLADAIEAVSTITSKAIKAGARIFNLISVEDVVIRDKSRIHGIVINWSAVELSNLHVDPMTIASDVVIDATGHAAEVARIIEKKVGTDALVVRGERSMWAEAGELAVVENTQEVYPGFIIAGMAANAVIGSPRMGPVFGGMLLSGRKAAEIADEVKKQ</sequence>
<dbReference type="Pfam" id="PF01946">
    <property type="entry name" value="Thi4"/>
    <property type="match status" value="1"/>
</dbReference>
<accession>A0A1F2PBQ1</accession>
<comment type="similarity">
    <text evidence="6">Belongs to the THI4 family.</text>
</comment>
<dbReference type="HAMAP" id="MF_00304">
    <property type="entry name" value="Thi4"/>
    <property type="match status" value="1"/>
</dbReference>
<evidence type="ECO:0000313" key="8">
    <source>
        <dbReference type="EMBL" id="OFV68475.1"/>
    </source>
</evidence>
<evidence type="ECO:0000313" key="9">
    <source>
        <dbReference type="Proteomes" id="UP000186940"/>
    </source>
</evidence>
<dbReference type="GO" id="GO:0005506">
    <property type="term" value="F:iron ion binding"/>
    <property type="evidence" value="ECO:0007669"/>
    <property type="project" value="UniProtKB-UniRule"/>
</dbReference>
<comment type="catalytic activity">
    <reaction evidence="6">
        <text>hydrogen sulfide + glycine + NAD(+) = ADP-5-ethyl-4-methylthiazole-2-carboxylate + nicotinamide + 3 H2O + H(+)</text>
        <dbReference type="Rhea" id="RHEA:55704"/>
        <dbReference type="ChEBI" id="CHEBI:15377"/>
        <dbReference type="ChEBI" id="CHEBI:15378"/>
        <dbReference type="ChEBI" id="CHEBI:17154"/>
        <dbReference type="ChEBI" id="CHEBI:29919"/>
        <dbReference type="ChEBI" id="CHEBI:57305"/>
        <dbReference type="ChEBI" id="CHEBI:57540"/>
        <dbReference type="ChEBI" id="CHEBI:139151"/>
        <dbReference type="EC" id="2.4.2.59"/>
    </reaction>
</comment>
<dbReference type="GO" id="GO:0052837">
    <property type="term" value="P:thiazole biosynthetic process"/>
    <property type="evidence" value="ECO:0007669"/>
    <property type="project" value="UniProtKB-UniRule"/>
</dbReference>
<dbReference type="GO" id="GO:0009228">
    <property type="term" value="P:thiamine biosynthetic process"/>
    <property type="evidence" value="ECO:0007669"/>
    <property type="project" value="UniProtKB-KW"/>
</dbReference>
<dbReference type="SUPFAM" id="SSF51905">
    <property type="entry name" value="FAD/NAD(P)-binding domain"/>
    <property type="match status" value="1"/>
</dbReference>
<dbReference type="InterPro" id="IPR022828">
    <property type="entry name" value="Thi4_prok"/>
</dbReference>
<feature type="binding site" description="in other chain" evidence="6">
    <location>
        <position position="125"/>
    </location>
    <ligand>
        <name>NAD(+)</name>
        <dbReference type="ChEBI" id="CHEBI:57540"/>
        <note>ligand shared between two adjacent protomers</note>
    </ligand>
</feature>
<comment type="cofactor">
    <cofactor evidence="6">
        <name>Fe(2+)</name>
        <dbReference type="ChEBI" id="CHEBI:29033"/>
    </cofactor>
</comment>
<comment type="subunit">
    <text evidence="6">Homooctamer; tetramer of dimers.</text>
</comment>
<feature type="binding site" description="in other chain" evidence="6">
    <location>
        <begin position="53"/>
        <end position="54"/>
    </location>
    <ligand>
        <name>NAD(+)</name>
        <dbReference type="ChEBI" id="CHEBI:57540"/>
        <note>ligand shared between two adjacent protomers</note>
    </ligand>
</feature>
<dbReference type="AlphaFoldDB" id="A0A1F2PBQ1"/>
<keyword evidence="1 6" id="KW-0808">Transferase</keyword>
<dbReference type="UniPathway" id="UPA00060"/>
<feature type="binding site" description="in other chain" evidence="6">
    <location>
        <position position="169"/>
    </location>
    <ligand>
        <name>Fe cation</name>
        <dbReference type="ChEBI" id="CHEBI:24875"/>
        <note>ligand shared between two adjacent protomers</note>
    </ligand>
</feature>
<dbReference type="InterPro" id="IPR002922">
    <property type="entry name" value="Thi4_fam"/>
</dbReference>
<comment type="pathway">
    <text evidence="6">Cofactor biosynthesis; thiamine diphosphate biosynthesis.</text>
</comment>
<keyword evidence="7" id="KW-1133">Transmembrane helix</keyword>
<evidence type="ECO:0000256" key="2">
    <source>
        <dbReference type="ARBA" id="ARBA00022723"/>
    </source>
</evidence>
<evidence type="ECO:0000256" key="1">
    <source>
        <dbReference type="ARBA" id="ARBA00022679"/>
    </source>
</evidence>
<feature type="binding site" evidence="6">
    <location>
        <begin position="152"/>
        <end position="154"/>
    </location>
    <ligand>
        <name>NAD(+)</name>
        <dbReference type="ChEBI" id="CHEBI:57540"/>
        <note>ligand shared between two adjacent protomers</note>
    </ligand>
</feature>
<dbReference type="InterPro" id="IPR036188">
    <property type="entry name" value="FAD/NAD-bd_sf"/>
</dbReference>
<reference evidence="8" key="1">
    <citation type="submission" date="2016-05" db="EMBL/GenBank/DDBJ databases">
        <title>Microbial consortia oxidize butane by reversing methanogenesis.</title>
        <authorList>
            <person name="Laso-Perez R."/>
            <person name="Richter M."/>
            <person name="Wegener G."/>
            <person name="Musat F."/>
        </authorList>
    </citation>
    <scope>NUCLEOTIDE SEQUENCE [LARGE SCALE GENOMIC DNA]</scope>
    <source>
        <strain evidence="8">BOX2</strain>
    </source>
</reference>
<dbReference type="PATRIC" id="fig|1838285.3.peg.155"/>
<feature type="binding site" evidence="6">
    <location>
        <position position="154"/>
    </location>
    <ligand>
        <name>Fe cation</name>
        <dbReference type="ChEBI" id="CHEBI:24875"/>
        <note>ligand shared between two adjacent protomers</note>
    </ligand>
</feature>
<evidence type="ECO:0000256" key="3">
    <source>
        <dbReference type="ARBA" id="ARBA00022977"/>
    </source>
</evidence>
<proteinExistence type="inferred from homology"/>
<dbReference type="PRINTS" id="PR00419">
    <property type="entry name" value="ADXRDTASE"/>
</dbReference>
<feature type="transmembrane region" description="Helical" evidence="7">
    <location>
        <begin position="22"/>
        <end position="43"/>
    </location>
</feature>
<dbReference type="EMBL" id="LYOS01000001">
    <property type="protein sequence ID" value="OFV68475.1"/>
    <property type="molecule type" value="Genomic_DNA"/>
</dbReference>
<keyword evidence="5 6" id="KW-0520">NAD</keyword>
<protein>
    <recommendedName>
        <fullName evidence="6">Thiamine thiazole synthase</fullName>
        <ecNumber evidence="6">2.4.2.59</ecNumber>
    </recommendedName>
</protein>
<comment type="function">
    <text evidence="6">Involved in the biosynthesis of the thiazole moiety of thiamine. Catalyzes the conversion of NAD and glycine to adenosine diphosphate 5-(2-hydroxyethyl)-4-methylthiazole-2-carboxylate (ADT), an adenylated thiazole intermediate, using free sulfide as a source of sulfur.</text>
</comment>
<organism evidence="8 9">
    <name type="scientific">Candidatus Syntropharchaeum caldarium</name>
    <dbReference type="NCBI Taxonomy" id="1838285"/>
    <lineage>
        <taxon>Archaea</taxon>
        <taxon>Methanobacteriati</taxon>
        <taxon>Methanobacteriota</taxon>
        <taxon>Stenosarchaea group</taxon>
        <taxon>Methanomicrobia</taxon>
        <taxon>Methanosarcinales</taxon>
        <taxon>ANME-2 cluster</taxon>
        <taxon>Candidatus Syntropharchaeum</taxon>
    </lineage>
</organism>
<dbReference type="Proteomes" id="UP000186940">
    <property type="component" value="Unassembled WGS sequence"/>
</dbReference>
<dbReference type="GO" id="GO:0016763">
    <property type="term" value="F:pentosyltransferase activity"/>
    <property type="evidence" value="ECO:0007669"/>
    <property type="project" value="UniProtKB-UniRule"/>
</dbReference>
<dbReference type="Gene3D" id="3.50.50.60">
    <property type="entry name" value="FAD/NAD(P)-binding domain"/>
    <property type="match status" value="1"/>
</dbReference>
<evidence type="ECO:0000256" key="4">
    <source>
        <dbReference type="ARBA" id="ARBA00023004"/>
    </source>
</evidence>
<keyword evidence="7" id="KW-0472">Membrane</keyword>
<dbReference type="STRING" id="1838285.SCAL_000151"/>
<feature type="binding site" description="in other chain" evidence="6">
    <location>
        <position position="61"/>
    </location>
    <ligand>
        <name>NAD(+)</name>
        <dbReference type="ChEBI" id="CHEBI:57540"/>
        <note>ligand shared between two adjacent protomers</note>
    </ligand>
</feature>
<keyword evidence="9" id="KW-1185">Reference proteome</keyword>
<comment type="caution">
    <text evidence="6">Lacks conserved residue(s) required for the propagation of feature annotation.</text>
</comment>
<feature type="binding site" description="in other chain" evidence="6">
    <location>
        <position position="34"/>
    </location>
    <ligand>
        <name>NAD(+)</name>
        <dbReference type="ChEBI" id="CHEBI:57540"/>
        <note>ligand shared between two adjacent protomers</note>
    </ligand>
</feature>
<keyword evidence="7" id="KW-0812">Transmembrane</keyword>
<dbReference type="PANTHER" id="PTHR43422">
    <property type="entry name" value="THIAMINE THIAZOLE SYNTHASE"/>
    <property type="match status" value="1"/>
</dbReference>
<gene>
    <name evidence="6" type="primary">thi4</name>
    <name evidence="8" type="ORF">SCAL_000151</name>
</gene>
<dbReference type="NCBIfam" id="TIGR00292">
    <property type="entry name" value="sulfide-dependent adenosine diphosphate thiazole synthase"/>
    <property type="match status" value="1"/>
</dbReference>
<keyword evidence="3 6" id="KW-0784">Thiamine biosynthesis</keyword>
<dbReference type="PANTHER" id="PTHR43422:SF3">
    <property type="entry name" value="THIAMINE THIAZOLE SYNTHASE"/>
    <property type="match status" value="1"/>
</dbReference>
<evidence type="ECO:0000256" key="7">
    <source>
        <dbReference type="SAM" id="Phobius"/>
    </source>
</evidence>
<evidence type="ECO:0000256" key="6">
    <source>
        <dbReference type="HAMAP-Rule" id="MF_00304"/>
    </source>
</evidence>
<name>A0A1F2PBQ1_9EURY</name>
<comment type="caution">
    <text evidence="8">The sequence shown here is derived from an EMBL/GenBank/DDBJ whole genome shotgun (WGS) entry which is preliminary data.</text>
</comment>
<keyword evidence="4 6" id="KW-0408">Iron</keyword>